<gene>
    <name evidence="7" type="ORF">KGF86_14600</name>
</gene>
<feature type="transmembrane region" description="Helical" evidence="6">
    <location>
        <begin position="7"/>
        <end position="27"/>
    </location>
</feature>
<evidence type="ECO:0000313" key="7">
    <source>
        <dbReference type="EMBL" id="MBS3681428.1"/>
    </source>
</evidence>
<dbReference type="Proteomes" id="UP000681870">
    <property type="component" value="Unassembled WGS sequence"/>
</dbReference>
<comment type="caution">
    <text evidence="7">The sequence shown here is derived from an EMBL/GenBank/DDBJ whole genome shotgun (WGS) entry which is preliminary data.</text>
</comment>
<comment type="subcellular location">
    <subcellularLocation>
        <location evidence="1">Membrane</location>
        <topology evidence="1">Multi-pass membrane protein</topology>
    </subcellularLocation>
</comment>
<comment type="similarity">
    <text evidence="2">Belongs to the TMEM86 family.</text>
</comment>
<evidence type="ECO:0000256" key="6">
    <source>
        <dbReference type="SAM" id="Phobius"/>
    </source>
</evidence>
<keyword evidence="8" id="KW-1185">Reference proteome</keyword>
<evidence type="ECO:0000256" key="3">
    <source>
        <dbReference type="ARBA" id="ARBA00022692"/>
    </source>
</evidence>
<evidence type="ECO:0000256" key="1">
    <source>
        <dbReference type="ARBA" id="ARBA00004141"/>
    </source>
</evidence>
<name>A0ABS5MGI5_9BACI</name>
<sequence>MLTDKWFIHGLVSFLLAHIIYIFAFWYGYSFSIAMDLLIVGCALLFLALIVFYILFQSVKQVGRWNLVVAVAMYMTIISTMLGLAIHTSEKILIITATLFFISDAVLAIYKF</sequence>
<accession>A0ABS5MGI5</accession>
<dbReference type="EMBL" id="JAGXBY010000005">
    <property type="protein sequence ID" value="MBS3681428.1"/>
    <property type="molecule type" value="Genomic_DNA"/>
</dbReference>
<evidence type="ECO:0000256" key="5">
    <source>
        <dbReference type="ARBA" id="ARBA00023136"/>
    </source>
</evidence>
<keyword evidence="3 6" id="KW-0812">Transmembrane</keyword>
<protein>
    <submittedName>
        <fullName evidence="7">Uncharacterized protein</fullName>
    </submittedName>
</protein>
<dbReference type="Pfam" id="PF07947">
    <property type="entry name" value="YhhN"/>
    <property type="match status" value="1"/>
</dbReference>
<feature type="transmembrane region" description="Helical" evidence="6">
    <location>
        <begin position="67"/>
        <end position="86"/>
    </location>
</feature>
<reference evidence="7 8" key="1">
    <citation type="submission" date="2021-05" db="EMBL/GenBank/DDBJ databases">
        <title>Ornithinibacillus massiliensis sp. nov.</title>
        <authorList>
            <person name="Iwaza R."/>
            <person name="Lagier J.-C."/>
            <person name="Raoult D."/>
        </authorList>
    </citation>
    <scope>NUCLEOTIDE SEQUENCE [LARGE SCALE GENOMIC DNA]</scope>
    <source>
        <strain evidence="7 8">Marseille-P3601</strain>
    </source>
</reference>
<keyword evidence="4 6" id="KW-1133">Transmembrane helix</keyword>
<keyword evidence="5 6" id="KW-0472">Membrane</keyword>
<evidence type="ECO:0000256" key="4">
    <source>
        <dbReference type="ARBA" id="ARBA00022989"/>
    </source>
</evidence>
<feature type="transmembrane region" description="Helical" evidence="6">
    <location>
        <begin position="33"/>
        <end position="55"/>
    </location>
</feature>
<proteinExistence type="inferred from homology"/>
<feature type="transmembrane region" description="Helical" evidence="6">
    <location>
        <begin position="92"/>
        <end position="110"/>
    </location>
</feature>
<organism evidence="7 8">
    <name type="scientific">Ornithinibacillus massiliensis</name>
    <dbReference type="NCBI Taxonomy" id="1944633"/>
    <lineage>
        <taxon>Bacteria</taxon>
        <taxon>Bacillati</taxon>
        <taxon>Bacillota</taxon>
        <taxon>Bacilli</taxon>
        <taxon>Bacillales</taxon>
        <taxon>Bacillaceae</taxon>
        <taxon>Ornithinibacillus</taxon>
    </lineage>
</organism>
<evidence type="ECO:0000313" key="8">
    <source>
        <dbReference type="Proteomes" id="UP000681870"/>
    </source>
</evidence>
<evidence type="ECO:0000256" key="2">
    <source>
        <dbReference type="ARBA" id="ARBA00007375"/>
    </source>
</evidence>
<dbReference type="InterPro" id="IPR012506">
    <property type="entry name" value="TMEM86B-like"/>
</dbReference>